<name>A0A4U5JN74_9GAMM</name>
<feature type="compositionally biased region" description="Polar residues" evidence="1">
    <location>
        <begin position="71"/>
        <end position="81"/>
    </location>
</feature>
<dbReference type="AlphaFoldDB" id="A0A4U5JN74"/>
<evidence type="ECO:0000259" key="2">
    <source>
        <dbReference type="Pfam" id="PF08818"/>
    </source>
</evidence>
<evidence type="ECO:0000256" key="1">
    <source>
        <dbReference type="SAM" id="MobiDB-lite"/>
    </source>
</evidence>
<dbReference type="Gene3D" id="3.90.1150.200">
    <property type="match status" value="1"/>
</dbReference>
<gene>
    <name evidence="3" type="ORF">FCE95_13385</name>
</gene>
<dbReference type="EMBL" id="SZUA01000002">
    <property type="protein sequence ID" value="TKR31054.1"/>
    <property type="molecule type" value="Genomic_DNA"/>
</dbReference>
<organism evidence="3 4">
    <name type="scientific">Luteimonas gilva</name>
    <dbReference type="NCBI Taxonomy" id="2572684"/>
    <lineage>
        <taxon>Bacteria</taxon>
        <taxon>Pseudomonadati</taxon>
        <taxon>Pseudomonadota</taxon>
        <taxon>Gammaproteobacteria</taxon>
        <taxon>Lysobacterales</taxon>
        <taxon>Lysobacteraceae</taxon>
        <taxon>Luteimonas</taxon>
    </lineage>
</organism>
<comment type="caution">
    <text evidence="3">The sequence shown here is derived from an EMBL/GenBank/DDBJ whole genome shotgun (WGS) entry which is preliminary data.</text>
</comment>
<evidence type="ECO:0000313" key="4">
    <source>
        <dbReference type="Proteomes" id="UP000308707"/>
    </source>
</evidence>
<feature type="domain" description="YdhG-like" evidence="2">
    <location>
        <begin position="131"/>
        <end position="221"/>
    </location>
</feature>
<dbReference type="OrthoDB" id="9811812at2"/>
<dbReference type="SUPFAM" id="SSF159888">
    <property type="entry name" value="YdhG-like"/>
    <property type="match status" value="1"/>
</dbReference>
<reference evidence="3 4" key="1">
    <citation type="submission" date="2019-04" db="EMBL/GenBank/DDBJ databases">
        <title>Reference strain of H23.</title>
        <authorList>
            <person name="Luo X."/>
        </authorList>
    </citation>
    <scope>NUCLEOTIDE SEQUENCE [LARGE SCALE GENOMIC DNA]</scope>
    <source>
        <strain evidence="3 4">H23</strain>
    </source>
</reference>
<dbReference type="Proteomes" id="UP000308707">
    <property type="component" value="Unassembled WGS sequence"/>
</dbReference>
<dbReference type="InterPro" id="IPR014922">
    <property type="entry name" value="YdhG-like"/>
</dbReference>
<dbReference type="Pfam" id="PF08818">
    <property type="entry name" value="DUF1801"/>
    <property type="match status" value="1"/>
</dbReference>
<feature type="compositionally biased region" description="Basic and acidic residues" evidence="1">
    <location>
        <begin position="82"/>
        <end position="99"/>
    </location>
</feature>
<evidence type="ECO:0000313" key="3">
    <source>
        <dbReference type="EMBL" id="TKR31054.1"/>
    </source>
</evidence>
<feature type="region of interest" description="Disordered" evidence="1">
    <location>
        <begin position="71"/>
        <end position="101"/>
    </location>
</feature>
<accession>A0A4U5JN74</accession>
<proteinExistence type="predicted"/>
<protein>
    <submittedName>
        <fullName evidence="3">DUF1801 domain-containing protein</fullName>
    </submittedName>
</protein>
<keyword evidence="4" id="KW-1185">Reference proteome</keyword>
<sequence>MTVSAVDDHRRVRLQMGVPRLEESRGDRLESRFRLPEAAFVRGKVHVQDRAARGSSRNLCLFAGGHKRAVTSVQDGSQTRRQASEYRKLEARSGGDPTRRPQKIMAVPSKKSGVASVDAYIAAAAPGMAGILETLRAIVRSAAPEAEETMRMGTPTYVLNGPLVSFGAAAKHCAFYVMSRGPVARHKQELAAFDTAPSAIKFAPGQRVPKALIAKIVKERMQENAAR</sequence>